<name>A0A2H0WPW3_9BACT</name>
<evidence type="ECO:0000313" key="2">
    <source>
        <dbReference type="EMBL" id="PIS13959.1"/>
    </source>
</evidence>
<evidence type="ECO:0000313" key="3">
    <source>
        <dbReference type="Proteomes" id="UP000230033"/>
    </source>
</evidence>
<dbReference type="PRINTS" id="PR00111">
    <property type="entry name" value="ABHYDROLASE"/>
</dbReference>
<dbReference type="AlphaFoldDB" id="A0A2H0WPW3"/>
<dbReference type="InterPro" id="IPR050266">
    <property type="entry name" value="AB_hydrolase_sf"/>
</dbReference>
<dbReference type="InterPro" id="IPR000073">
    <property type="entry name" value="AB_hydrolase_1"/>
</dbReference>
<protein>
    <recommendedName>
        <fullName evidence="1">AB hydrolase-1 domain-containing protein</fullName>
    </recommendedName>
</protein>
<dbReference type="GO" id="GO:0016020">
    <property type="term" value="C:membrane"/>
    <property type="evidence" value="ECO:0007669"/>
    <property type="project" value="TreeGrafter"/>
</dbReference>
<dbReference type="Pfam" id="PF00561">
    <property type="entry name" value="Abhydrolase_1"/>
    <property type="match status" value="1"/>
</dbReference>
<dbReference type="Proteomes" id="UP000230033">
    <property type="component" value="Unassembled WGS sequence"/>
</dbReference>
<gene>
    <name evidence="2" type="ORF">COT65_01505</name>
</gene>
<dbReference type="InterPro" id="IPR029058">
    <property type="entry name" value="AB_hydrolase_fold"/>
</dbReference>
<proteinExistence type="predicted"/>
<evidence type="ECO:0000259" key="1">
    <source>
        <dbReference type="Pfam" id="PF00561"/>
    </source>
</evidence>
<accession>A0A2H0WPW3</accession>
<dbReference type="EMBL" id="PEZJ01000019">
    <property type="protein sequence ID" value="PIS13959.1"/>
    <property type="molecule type" value="Genomic_DNA"/>
</dbReference>
<dbReference type="SUPFAM" id="SSF53474">
    <property type="entry name" value="alpha/beta-Hydrolases"/>
    <property type="match status" value="1"/>
</dbReference>
<dbReference type="PANTHER" id="PTHR43798:SF33">
    <property type="entry name" value="HYDROLASE, PUTATIVE (AFU_ORTHOLOGUE AFUA_2G14860)-RELATED"/>
    <property type="match status" value="1"/>
</dbReference>
<sequence length="247" mass="28058">MLYYKKFGTNKKAAPLVLLHGWEGNWQSWLPIIERLKGDFVIYALDLPGFGLSKIKHPLDLSEYAKIINEFIKHLGVKPTIIGHSFGGSITIKIASQYPDSIKNLVLVNSSGVRIKNPAIEVKRKVAHLAGILFSLPILNVFYRPLRSLVYHFWAKGSDYESLSDNKNLKQTFLKILDEDLTPVLGKIQTPTLIFWGKNDQETSLFMADILQRGIARSKLVVIPDAGHFSYLDSQEKFCEVLKEFLR</sequence>
<organism evidence="2 3">
    <name type="scientific">Candidatus Shapirobacteria bacterium CG09_land_8_20_14_0_10_47_13</name>
    <dbReference type="NCBI Taxonomy" id="1974481"/>
    <lineage>
        <taxon>Bacteria</taxon>
        <taxon>Candidatus Shapironibacteriota</taxon>
    </lineage>
</organism>
<comment type="caution">
    <text evidence="2">The sequence shown here is derived from an EMBL/GenBank/DDBJ whole genome shotgun (WGS) entry which is preliminary data.</text>
</comment>
<dbReference type="Gene3D" id="3.40.50.1820">
    <property type="entry name" value="alpha/beta hydrolase"/>
    <property type="match status" value="1"/>
</dbReference>
<dbReference type="PANTHER" id="PTHR43798">
    <property type="entry name" value="MONOACYLGLYCEROL LIPASE"/>
    <property type="match status" value="1"/>
</dbReference>
<feature type="domain" description="AB hydrolase-1" evidence="1">
    <location>
        <begin position="15"/>
        <end position="233"/>
    </location>
</feature>
<reference evidence="3" key="1">
    <citation type="submission" date="2017-09" db="EMBL/GenBank/DDBJ databases">
        <title>Depth-based differentiation of microbial function through sediment-hosted aquifers and enrichment of novel symbionts in the deep terrestrial subsurface.</title>
        <authorList>
            <person name="Probst A.J."/>
            <person name="Ladd B."/>
            <person name="Jarett J.K."/>
            <person name="Geller-Mcgrath D.E."/>
            <person name="Sieber C.M.K."/>
            <person name="Emerson J.B."/>
            <person name="Anantharaman K."/>
            <person name="Thomas B.C."/>
            <person name="Malmstrom R."/>
            <person name="Stieglmeier M."/>
            <person name="Klingl A."/>
            <person name="Woyke T."/>
            <person name="Ryan C.M."/>
            <person name="Banfield J.F."/>
        </authorList>
    </citation>
    <scope>NUCLEOTIDE SEQUENCE [LARGE SCALE GENOMIC DNA]</scope>
</reference>